<dbReference type="AlphaFoldDB" id="A0A7R9U697"/>
<evidence type="ECO:0000256" key="1">
    <source>
        <dbReference type="ARBA" id="ARBA00010928"/>
    </source>
</evidence>
<proteinExistence type="inferred from homology"/>
<comment type="similarity">
    <text evidence="1">Belongs to the Gfo/Idh/MocA family.</text>
</comment>
<dbReference type="GO" id="GO:0005737">
    <property type="term" value="C:cytoplasm"/>
    <property type="evidence" value="ECO:0007669"/>
    <property type="project" value="TreeGrafter"/>
</dbReference>
<dbReference type="GO" id="GO:0006740">
    <property type="term" value="P:NADPH regeneration"/>
    <property type="evidence" value="ECO:0007669"/>
    <property type="project" value="TreeGrafter"/>
</dbReference>
<evidence type="ECO:0000256" key="2">
    <source>
        <dbReference type="ARBA" id="ARBA00023002"/>
    </source>
</evidence>
<reference evidence="5" key="1">
    <citation type="submission" date="2021-01" db="EMBL/GenBank/DDBJ databases">
        <authorList>
            <person name="Corre E."/>
            <person name="Pelletier E."/>
            <person name="Niang G."/>
            <person name="Scheremetjew M."/>
            <person name="Finn R."/>
            <person name="Kale V."/>
            <person name="Holt S."/>
            <person name="Cochrane G."/>
            <person name="Meng A."/>
            <person name="Brown T."/>
            <person name="Cohen L."/>
        </authorList>
    </citation>
    <scope>NUCLEOTIDE SEQUENCE</scope>
    <source>
        <strain evidence="5">CCMP2078</strain>
    </source>
</reference>
<dbReference type="GO" id="GO:0000166">
    <property type="term" value="F:nucleotide binding"/>
    <property type="evidence" value="ECO:0007669"/>
    <property type="project" value="InterPro"/>
</dbReference>
<name>A0A7R9U697_9STRA</name>
<dbReference type="Pfam" id="PF22725">
    <property type="entry name" value="GFO_IDH_MocA_C3"/>
    <property type="match status" value="1"/>
</dbReference>
<dbReference type="InterPro" id="IPR055170">
    <property type="entry name" value="GFO_IDH_MocA-like_dom"/>
</dbReference>
<evidence type="ECO:0000259" key="3">
    <source>
        <dbReference type="Pfam" id="PF01408"/>
    </source>
</evidence>
<feature type="domain" description="Gfo/Idh/MocA-like oxidoreductase N-terminal" evidence="3">
    <location>
        <begin position="11"/>
        <end position="125"/>
    </location>
</feature>
<dbReference type="PANTHER" id="PTHR42840">
    <property type="entry name" value="NAD(P)-BINDING ROSSMANN-FOLD SUPERFAMILY PROTEIN-RELATED"/>
    <property type="match status" value="1"/>
</dbReference>
<dbReference type="Pfam" id="PF01408">
    <property type="entry name" value="GFO_IDH_MocA"/>
    <property type="match status" value="1"/>
</dbReference>
<dbReference type="SUPFAM" id="SSF51735">
    <property type="entry name" value="NAD(P)-binding Rossmann-fold domains"/>
    <property type="match status" value="1"/>
</dbReference>
<feature type="domain" description="GFO/IDH/MocA-like oxidoreductase" evidence="4">
    <location>
        <begin position="136"/>
        <end position="261"/>
    </location>
</feature>
<organism evidence="5">
    <name type="scientific">Pinguiococcus pyrenoidosus</name>
    <dbReference type="NCBI Taxonomy" id="172671"/>
    <lineage>
        <taxon>Eukaryota</taxon>
        <taxon>Sar</taxon>
        <taxon>Stramenopiles</taxon>
        <taxon>Ochrophyta</taxon>
        <taxon>Pinguiophyceae</taxon>
        <taxon>Pinguiochrysidales</taxon>
        <taxon>Pinguiochrysidaceae</taxon>
        <taxon>Pinguiococcus</taxon>
    </lineage>
</organism>
<dbReference type="EMBL" id="HBEA01006202">
    <property type="protein sequence ID" value="CAD8255264.1"/>
    <property type="molecule type" value="Transcribed_RNA"/>
</dbReference>
<gene>
    <name evidence="5" type="ORF">PPYR1160_LOCUS4756</name>
</gene>
<accession>A0A7R9U697</accession>
<evidence type="ECO:0008006" key="6">
    <source>
        <dbReference type="Google" id="ProtNLM"/>
    </source>
</evidence>
<sequence length="371" mass="39921">MSLSQRVKPLRLACVGLGRMGCIRSEAIATHPKAQLAWVVDLDEGRRSEFSARFAAKGSSNAADALSDESVDAVWIAAPTDAHEDLIKEALANGKAVGVEKPVCNSPVAAASCYDAAESAGLPLFCSFQRRFDPTYQDVATHVASGAIGTVKKIHAVFRDHPCPDLDFLKRGGDPFHDLLVHDIDYILSEIMKVKAADELPSRILGSGTSFMPELKEVDVMDTASLHLEFPGGVVATLEADRFASYGYDQRIEIFGTGGMAQVGNPPQSSTFLANSAGLHSSRLKHSFPERFFAAYRVEIDAFLKTLVGEMEPPVKRSDVLYSSLVAEAGRLSAITGDVLSPRLDETTKELSLYTAQGDHVLTAHRGGGRS</sequence>
<evidence type="ECO:0000259" key="4">
    <source>
        <dbReference type="Pfam" id="PF22725"/>
    </source>
</evidence>
<dbReference type="SUPFAM" id="SSF55347">
    <property type="entry name" value="Glyceraldehyde-3-phosphate dehydrogenase-like, C-terminal domain"/>
    <property type="match status" value="1"/>
</dbReference>
<evidence type="ECO:0000313" key="5">
    <source>
        <dbReference type="EMBL" id="CAD8255264.1"/>
    </source>
</evidence>
<dbReference type="InterPro" id="IPR000683">
    <property type="entry name" value="Gfo/Idh/MocA-like_OxRdtase_N"/>
</dbReference>
<dbReference type="PANTHER" id="PTHR42840:SF3">
    <property type="entry name" value="BINDING ROSSMANN FOLD OXIDOREDUCTASE, PUTATIVE (AFU_ORTHOLOGUE AFUA_2G10240)-RELATED"/>
    <property type="match status" value="1"/>
</dbReference>
<dbReference type="Gene3D" id="3.40.50.720">
    <property type="entry name" value="NAD(P)-binding Rossmann-like Domain"/>
    <property type="match status" value="1"/>
</dbReference>
<keyword evidence="2" id="KW-0560">Oxidoreductase</keyword>
<protein>
    <recommendedName>
        <fullName evidence="6">Gfo/Idh/MocA-like oxidoreductase N-terminal domain-containing protein</fullName>
    </recommendedName>
</protein>
<dbReference type="InterPro" id="IPR036291">
    <property type="entry name" value="NAD(P)-bd_dom_sf"/>
</dbReference>
<dbReference type="Gene3D" id="3.30.360.10">
    <property type="entry name" value="Dihydrodipicolinate Reductase, domain 2"/>
    <property type="match status" value="1"/>
</dbReference>
<dbReference type="GO" id="GO:0016491">
    <property type="term" value="F:oxidoreductase activity"/>
    <property type="evidence" value="ECO:0007669"/>
    <property type="project" value="UniProtKB-KW"/>
</dbReference>